<protein>
    <submittedName>
        <fullName evidence="1">Uncharacterized protein</fullName>
    </submittedName>
</protein>
<gene>
    <name evidence="1" type="ORF">GCM10007205_06630</name>
</gene>
<evidence type="ECO:0000313" key="1">
    <source>
        <dbReference type="EMBL" id="GGB99980.1"/>
    </source>
</evidence>
<dbReference type="Proteomes" id="UP000620266">
    <property type="component" value="Unassembled WGS sequence"/>
</dbReference>
<accession>A0A8J2XWT6</accession>
<dbReference type="RefSeq" id="WP_188394731.1">
    <property type="nucleotide sequence ID" value="NZ_BMCG01000001.1"/>
</dbReference>
<dbReference type="AlphaFoldDB" id="A0A8J2XWT6"/>
<organism evidence="1 2">
    <name type="scientific">Oxalicibacterium flavum</name>
    <dbReference type="NCBI Taxonomy" id="179467"/>
    <lineage>
        <taxon>Bacteria</taxon>
        <taxon>Pseudomonadati</taxon>
        <taxon>Pseudomonadota</taxon>
        <taxon>Betaproteobacteria</taxon>
        <taxon>Burkholderiales</taxon>
        <taxon>Oxalobacteraceae</taxon>
        <taxon>Oxalicibacterium</taxon>
    </lineage>
</organism>
<reference evidence="1" key="2">
    <citation type="submission" date="2020-09" db="EMBL/GenBank/DDBJ databases">
        <authorList>
            <person name="Sun Q."/>
            <person name="Sedlacek I."/>
        </authorList>
    </citation>
    <scope>NUCLEOTIDE SEQUENCE</scope>
    <source>
        <strain evidence="1">CCM 7086</strain>
    </source>
</reference>
<keyword evidence="2" id="KW-1185">Reference proteome</keyword>
<evidence type="ECO:0000313" key="2">
    <source>
        <dbReference type="Proteomes" id="UP000620266"/>
    </source>
</evidence>
<name>A0A8J2XWT6_9BURK</name>
<reference evidence="1" key="1">
    <citation type="journal article" date="2014" name="Int. J. Syst. Evol. Microbiol.">
        <title>Complete genome sequence of Corynebacterium casei LMG S-19264T (=DSM 44701T), isolated from a smear-ripened cheese.</title>
        <authorList>
            <consortium name="US DOE Joint Genome Institute (JGI-PGF)"/>
            <person name="Walter F."/>
            <person name="Albersmeier A."/>
            <person name="Kalinowski J."/>
            <person name="Ruckert C."/>
        </authorList>
    </citation>
    <scope>NUCLEOTIDE SEQUENCE</scope>
    <source>
        <strain evidence="1">CCM 7086</strain>
    </source>
</reference>
<proteinExistence type="predicted"/>
<dbReference type="EMBL" id="BMCG01000001">
    <property type="protein sequence ID" value="GGB99980.1"/>
    <property type="molecule type" value="Genomic_DNA"/>
</dbReference>
<sequence>MSDKYWRDRWIDSLVHNGLDRKTAEAAFEEAYKHRPADESKSPETQALMTYGLGIEVLPLGEVKVGTLH</sequence>
<comment type="caution">
    <text evidence="1">The sequence shown here is derived from an EMBL/GenBank/DDBJ whole genome shotgun (WGS) entry which is preliminary data.</text>
</comment>